<evidence type="ECO:0000313" key="8">
    <source>
        <dbReference type="EMBL" id="GAA3708484.1"/>
    </source>
</evidence>
<evidence type="ECO:0000256" key="5">
    <source>
        <dbReference type="RuleBase" id="RU003719"/>
    </source>
</evidence>
<dbReference type="Proteomes" id="UP001501536">
    <property type="component" value="Unassembled WGS sequence"/>
</dbReference>
<evidence type="ECO:0000256" key="3">
    <source>
        <dbReference type="ARBA" id="ARBA00023002"/>
    </source>
</evidence>
<dbReference type="SUPFAM" id="SSF51735">
    <property type="entry name" value="NAD(P)-binding Rossmann-fold domains"/>
    <property type="match status" value="1"/>
</dbReference>
<dbReference type="InterPro" id="IPR050857">
    <property type="entry name" value="D-2-hydroxyacid_DH"/>
</dbReference>
<dbReference type="InterPro" id="IPR006140">
    <property type="entry name" value="D-isomer_DH_NAD-bd"/>
</dbReference>
<dbReference type="CDD" id="cd12169">
    <property type="entry name" value="PGDH_like_1"/>
    <property type="match status" value="1"/>
</dbReference>
<dbReference type="InterPro" id="IPR029752">
    <property type="entry name" value="D-isomer_DH_CS1"/>
</dbReference>
<evidence type="ECO:0000259" key="7">
    <source>
        <dbReference type="Pfam" id="PF02826"/>
    </source>
</evidence>
<dbReference type="PANTHER" id="PTHR42789">
    <property type="entry name" value="D-ISOMER SPECIFIC 2-HYDROXYACID DEHYDROGENASE FAMILY PROTEIN (AFU_ORTHOLOGUE AFUA_6G10090)"/>
    <property type="match status" value="1"/>
</dbReference>
<sequence length="316" mass="33862">MTRRLALLDDYQDVARDCADWGELAGWDVQAFRRHVSGRELVAELQGFTAVVAMRERTAFDRGTLEQLPDLELLVTTGARNAAIDVAAANDLGITVCGTGSSPAAAPELTWALLMSAVRDIPGQQEALREGGWQTGVGTELAGKTLGILGLGKIGTRIAGYARAFGMDVLAWSENLTAERAREAGARLVDRAGLFAESDIVAVTTRLSERTRGLVGRAELDALGPDGLLVNTARAGIVDTDALIAALEEGTLGGAALDVYDDEPLQPGHQLLDAPRTLLTPHLGYVTREQYRIFYQEALEDVRAWSAGEPVRVLRS</sequence>
<dbReference type="Pfam" id="PF02826">
    <property type="entry name" value="2-Hacid_dh_C"/>
    <property type="match status" value="1"/>
</dbReference>
<evidence type="ECO:0000313" key="9">
    <source>
        <dbReference type="Proteomes" id="UP001501536"/>
    </source>
</evidence>
<comment type="similarity">
    <text evidence="1 5">Belongs to the D-isomer specific 2-hydroxyacid dehydrogenase family.</text>
</comment>
<reference evidence="9" key="1">
    <citation type="journal article" date="2019" name="Int. J. Syst. Evol. Microbiol.">
        <title>The Global Catalogue of Microorganisms (GCM) 10K type strain sequencing project: providing services to taxonomists for standard genome sequencing and annotation.</title>
        <authorList>
            <consortium name="The Broad Institute Genomics Platform"/>
            <consortium name="The Broad Institute Genome Sequencing Center for Infectious Disease"/>
            <person name="Wu L."/>
            <person name="Ma J."/>
        </authorList>
    </citation>
    <scope>NUCLEOTIDE SEQUENCE [LARGE SCALE GENOMIC DNA]</scope>
    <source>
        <strain evidence="9">JCM 16961</strain>
    </source>
</reference>
<dbReference type="Pfam" id="PF00389">
    <property type="entry name" value="2-Hacid_dh"/>
    <property type="match status" value="1"/>
</dbReference>
<gene>
    <name evidence="8" type="ORF">GCM10022377_22860</name>
</gene>
<dbReference type="InterPro" id="IPR006139">
    <property type="entry name" value="D-isomer_2_OHA_DH_cat_dom"/>
</dbReference>
<accession>A0ABP7DSG8</accession>
<dbReference type="Gene3D" id="3.40.50.720">
    <property type="entry name" value="NAD(P)-binding Rossmann-like Domain"/>
    <property type="match status" value="2"/>
</dbReference>
<keyword evidence="3 5" id="KW-0560">Oxidoreductase</keyword>
<protein>
    <submittedName>
        <fullName evidence="8">D-2-hydroxyacid dehydrogenase family protein</fullName>
    </submittedName>
</protein>
<keyword evidence="9" id="KW-1185">Reference proteome</keyword>
<evidence type="ECO:0000256" key="4">
    <source>
        <dbReference type="ARBA" id="ARBA00023027"/>
    </source>
</evidence>
<evidence type="ECO:0000256" key="2">
    <source>
        <dbReference type="ARBA" id="ARBA00022605"/>
    </source>
</evidence>
<dbReference type="EMBL" id="BAABCJ010000005">
    <property type="protein sequence ID" value="GAA3708484.1"/>
    <property type="molecule type" value="Genomic_DNA"/>
</dbReference>
<keyword evidence="4" id="KW-0520">NAD</keyword>
<dbReference type="InterPro" id="IPR036291">
    <property type="entry name" value="NAD(P)-bd_dom_sf"/>
</dbReference>
<organism evidence="8 9">
    <name type="scientific">Zhihengliuella alba</name>
    <dbReference type="NCBI Taxonomy" id="547018"/>
    <lineage>
        <taxon>Bacteria</taxon>
        <taxon>Bacillati</taxon>
        <taxon>Actinomycetota</taxon>
        <taxon>Actinomycetes</taxon>
        <taxon>Micrococcales</taxon>
        <taxon>Micrococcaceae</taxon>
        <taxon>Zhihengliuella</taxon>
    </lineage>
</organism>
<feature type="domain" description="D-isomer specific 2-hydroxyacid dehydrogenase NAD-binding" evidence="7">
    <location>
        <begin position="112"/>
        <end position="284"/>
    </location>
</feature>
<comment type="caution">
    <text evidence="8">The sequence shown here is derived from an EMBL/GenBank/DDBJ whole genome shotgun (WGS) entry which is preliminary data.</text>
</comment>
<evidence type="ECO:0000256" key="1">
    <source>
        <dbReference type="ARBA" id="ARBA00005854"/>
    </source>
</evidence>
<dbReference type="RefSeq" id="WP_344884546.1">
    <property type="nucleotide sequence ID" value="NZ_BAABCJ010000005.1"/>
</dbReference>
<keyword evidence="2" id="KW-0028">Amino-acid biosynthesis</keyword>
<dbReference type="PANTHER" id="PTHR42789:SF1">
    <property type="entry name" value="D-ISOMER SPECIFIC 2-HYDROXYACID DEHYDROGENASE FAMILY PROTEIN (AFU_ORTHOLOGUE AFUA_6G10090)"/>
    <property type="match status" value="1"/>
</dbReference>
<proteinExistence type="inferred from homology"/>
<feature type="domain" description="D-isomer specific 2-hydroxyacid dehydrogenase catalytic" evidence="6">
    <location>
        <begin position="35"/>
        <end position="311"/>
    </location>
</feature>
<evidence type="ECO:0000259" key="6">
    <source>
        <dbReference type="Pfam" id="PF00389"/>
    </source>
</evidence>
<dbReference type="PROSITE" id="PS00065">
    <property type="entry name" value="D_2_HYDROXYACID_DH_1"/>
    <property type="match status" value="1"/>
</dbReference>
<name>A0ABP7DSG8_9MICC</name>
<dbReference type="SUPFAM" id="SSF52283">
    <property type="entry name" value="Formate/glycerate dehydrogenase catalytic domain-like"/>
    <property type="match status" value="1"/>
</dbReference>